<dbReference type="PANTHER" id="PTHR42812:SF5">
    <property type="entry name" value="ENDO-ARABINASE"/>
    <property type="match status" value="1"/>
</dbReference>
<dbReference type="Gene3D" id="2.115.10.20">
    <property type="entry name" value="Glycosyl hydrolase domain, family 43"/>
    <property type="match status" value="1"/>
</dbReference>
<keyword evidence="3 4" id="KW-0326">Glycosidase</keyword>
<dbReference type="SUPFAM" id="SSF75005">
    <property type="entry name" value="Arabinanase/levansucrase/invertase"/>
    <property type="match status" value="1"/>
</dbReference>
<dbReference type="InterPro" id="IPR051795">
    <property type="entry name" value="Glycosyl_Hydrlase_43"/>
</dbReference>
<comment type="caution">
    <text evidence="5">The sequence shown here is derived from an EMBL/GenBank/DDBJ whole genome shotgun (WGS) entry which is preliminary data.</text>
</comment>
<comment type="similarity">
    <text evidence="1 4">Belongs to the glycosyl hydrolase 43 family.</text>
</comment>
<evidence type="ECO:0000256" key="3">
    <source>
        <dbReference type="ARBA" id="ARBA00023295"/>
    </source>
</evidence>
<accession>A0ABQ5Z9P0</accession>
<dbReference type="InterPro" id="IPR006710">
    <property type="entry name" value="Glyco_hydro_43"/>
</dbReference>
<reference evidence="6" key="1">
    <citation type="journal article" date="2019" name="Int. J. Syst. Evol. Microbiol.">
        <title>The Global Catalogue of Microorganisms (GCM) 10K type strain sequencing project: providing services to taxonomists for standard genome sequencing and annotation.</title>
        <authorList>
            <consortium name="The Broad Institute Genomics Platform"/>
            <consortium name="The Broad Institute Genome Sequencing Center for Infectious Disease"/>
            <person name="Wu L."/>
            <person name="Ma J."/>
        </authorList>
    </citation>
    <scope>NUCLEOTIDE SEQUENCE [LARGE SCALE GENOMIC DNA]</scope>
    <source>
        <strain evidence="6">NBRC 102146</strain>
    </source>
</reference>
<name>A0ABQ5Z9P0_9SPHN</name>
<dbReference type="Proteomes" id="UP001156703">
    <property type="component" value="Unassembled WGS sequence"/>
</dbReference>
<dbReference type="Pfam" id="PF04616">
    <property type="entry name" value="Glyco_hydro_43"/>
    <property type="match status" value="2"/>
</dbReference>
<dbReference type="RefSeq" id="WP_051676393.1">
    <property type="nucleotide sequence ID" value="NZ_BSOO01000020.1"/>
</dbReference>
<sequence length="450" mass="49681">MDDPSLLTFTVEAREEGEAILLAVSPSDGSPVRSYRIDGPGPEAFLAFFDALHADFGTRPPHRTDPIEHYPAPPWRPLISDNLSPRILSGYGDPAVFRTADGWWLVATSNDAPDAFPILQSTDLLHWSLRGFVFEQGKTPDWTASGRHVGDFWAPEIARVGGEYWLSYTARAADRTLSIGLARAAHPAGPWHDNGAPLLTGAMIDSHVHVEPDGTPWLIWKKDSNSLWPRPLAGLLRARPELIARLFESEEDRRTAAFCAAVQPFANTRRPMERFFLMQPLIRAALARWRHVRAALHASGVADEIVAHMETPILAQALSADGRALVGERHQLLANDLDWEGHLVEGPFLTRQEGRYFLFYAGNDFTSPSYGIGYAVADRITGPYRKAAEPLLRSHPDWSAPGHASVSVGTDGAPRLFFHAFHPGTGGYNVFRALLSVGLRFRGETVELVP</sequence>
<evidence type="ECO:0000256" key="2">
    <source>
        <dbReference type="ARBA" id="ARBA00022801"/>
    </source>
</evidence>
<evidence type="ECO:0008006" key="7">
    <source>
        <dbReference type="Google" id="ProtNLM"/>
    </source>
</evidence>
<keyword evidence="6" id="KW-1185">Reference proteome</keyword>
<evidence type="ECO:0000256" key="4">
    <source>
        <dbReference type="RuleBase" id="RU361187"/>
    </source>
</evidence>
<dbReference type="InterPro" id="IPR023296">
    <property type="entry name" value="Glyco_hydro_beta-prop_sf"/>
</dbReference>
<keyword evidence="2 4" id="KW-0378">Hydrolase</keyword>
<dbReference type="EMBL" id="BSOO01000020">
    <property type="protein sequence ID" value="GLR48181.1"/>
    <property type="molecule type" value="Genomic_DNA"/>
</dbReference>
<protein>
    <recommendedName>
        <fullName evidence="7">Glycoside hydrolase family 43</fullName>
    </recommendedName>
</protein>
<dbReference type="PANTHER" id="PTHR42812">
    <property type="entry name" value="BETA-XYLOSIDASE"/>
    <property type="match status" value="1"/>
</dbReference>
<evidence type="ECO:0000313" key="6">
    <source>
        <dbReference type="Proteomes" id="UP001156703"/>
    </source>
</evidence>
<organism evidence="5 6">
    <name type="scientific">Sphingomonas astaxanthinifaciens DSM 22298</name>
    <dbReference type="NCBI Taxonomy" id="1123267"/>
    <lineage>
        <taxon>Bacteria</taxon>
        <taxon>Pseudomonadati</taxon>
        <taxon>Pseudomonadota</taxon>
        <taxon>Alphaproteobacteria</taxon>
        <taxon>Sphingomonadales</taxon>
        <taxon>Sphingomonadaceae</taxon>
        <taxon>Sphingomonas</taxon>
    </lineage>
</organism>
<gene>
    <name evidence="5" type="ORF">GCM10007925_18940</name>
</gene>
<evidence type="ECO:0000256" key="1">
    <source>
        <dbReference type="ARBA" id="ARBA00009865"/>
    </source>
</evidence>
<evidence type="ECO:0000313" key="5">
    <source>
        <dbReference type="EMBL" id="GLR48181.1"/>
    </source>
</evidence>
<proteinExistence type="inferred from homology"/>
<dbReference type="CDD" id="cd08999">
    <property type="entry name" value="GH43_ABN-like"/>
    <property type="match status" value="1"/>
</dbReference>